<sequence>MKSEMIITIGEGKKVDAEFGGFVIRTDQPRQVGGEGSAPEPFALFLASIGTCAGIFVSSFCQSRGIPTDGIRLVQTHYAKPSGYGIGRIEIAIEVPPSFPDKYRDAVVNAANLCAVKRHIQDPPEFDVKTVVTA</sequence>
<dbReference type="SUPFAM" id="SSF82784">
    <property type="entry name" value="OsmC-like"/>
    <property type="match status" value="1"/>
</dbReference>
<dbReference type="InterPro" id="IPR015946">
    <property type="entry name" value="KH_dom-like_a/b"/>
</dbReference>
<gene>
    <name evidence="1" type="ORF">C3F09_06195</name>
</gene>
<dbReference type="Pfam" id="PF02566">
    <property type="entry name" value="OsmC"/>
    <property type="match status" value="1"/>
</dbReference>
<comment type="caution">
    <text evidence="1">The sequence shown here is derived from an EMBL/GenBank/DDBJ whole genome shotgun (WGS) entry which is preliminary data.</text>
</comment>
<dbReference type="AlphaFoldDB" id="A0A855X300"/>
<dbReference type="PANTHER" id="PTHR39624">
    <property type="entry name" value="PROTEIN INVOLVED IN RIMO-MEDIATED BETA-METHYLTHIOLATION OF RIBOSOMAL PROTEIN S12 YCAO"/>
    <property type="match status" value="1"/>
</dbReference>
<reference evidence="1 2" key="1">
    <citation type="journal article" date="2018" name="ISME J.">
        <title>A methanotrophic archaeon couples anaerobic oxidation of methane to Fe(III) reduction.</title>
        <authorList>
            <person name="Cai C."/>
            <person name="Leu A.O."/>
            <person name="Xie G.J."/>
            <person name="Guo J."/>
            <person name="Feng Y."/>
            <person name="Zhao J.X."/>
            <person name="Tyson G.W."/>
            <person name="Yuan Z."/>
            <person name="Hu S."/>
        </authorList>
    </citation>
    <scope>NUCLEOTIDE SEQUENCE [LARGE SCALE GENOMIC DNA]</scope>
    <source>
        <strain evidence="1">FeB_12</strain>
    </source>
</reference>
<dbReference type="InterPro" id="IPR003718">
    <property type="entry name" value="OsmC/Ohr_fam"/>
</dbReference>
<accession>A0A855X300</accession>
<proteinExistence type="predicted"/>
<dbReference type="Gene3D" id="3.30.300.20">
    <property type="match status" value="1"/>
</dbReference>
<organism evidence="1 2">
    <name type="scientific">candidate division GN15 bacterium</name>
    <dbReference type="NCBI Taxonomy" id="2072418"/>
    <lineage>
        <taxon>Bacteria</taxon>
        <taxon>candidate division GN15</taxon>
    </lineage>
</organism>
<name>A0A855X300_9BACT</name>
<dbReference type="InterPro" id="IPR036102">
    <property type="entry name" value="OsmC/Ohrsf"/>
</dbReference>
<dbReference type="PANTHER" id="PTHR39624:SF2">
    <property type="entry name" value="OSMC-LIKE PROTEIN"/>
    <property type="match status" value="1"/>
</dbReference>
<dbReference type="EMBL" id="PQAP01000076">
    <property type="protein sequence ID" value="PWB72741.1"/>
    <property type="molecule type" value="Genomic_DNA"/>
</dbReference>
<protein>
    <submittedName>
        <fullName evidence="1">Osmotically inducible protein C</fullName>
    </submittedName>
</protein>
<dbReference type="Proteomes" id="UP000250918">
    <property type="component" value="Unassembled WGS sequence"/>
</dbReference>
<evidence type="ECO:0000313" key="2">
    <source>
        <dbReference type="Proteomes" id="UP000250918"/>
    </source>
</evidence>
<evidence type="ECO:0000313" key="1">
    <source>
        <dbReference type="EMBL" id="PWB72741.1"/>
    </source>
</evidence>